<dbReference type="PROSITE" id="PS50181">
    <property type="entry name" value="FBOX"/>
    <property type="match status" value="1"/>
</dbReference>
<evidence type="ECO:0000313" key="3">
    <source>
        <dbReference type="EMBL" id="KAG5322511.1"/>
    </source>
</evidence>
<evidence type="ECO:0000259" key="2">
    <source>
        <dbReference type="PROSITE" id="PS50181"/>
    </source>
</evidence>
<organism evidence="3 4">
    <name type="scientific">Pseudoatta argentina</name>
    <dbReference type="NCBI Taxonomy" id="621737"/>
    <lineage>
        <taxon>Eukaryota</taxon>
        <taxon>Metazoa</taxon>
        <taxon>Ecdysozoa</taxon>
        <taxon>Arthropoda</taxon>
        <taxon>Hexapoda</taxon>
        <taxon>Insecta</taxon>
        <taxon>Pterygota</taxon>
        <taxon>Neoptera</taxon>
        <taxon>Endopterygota</taxon>
        <taxon>Hymenoptera</taxon>
        <taxon>Apocrita</taxon>
        <taxon>Aculeata</taxon>
        <taxon>Formicoidea</taxon>
        <taxon>Formicidae</taxon>
        <taxon>Myrmicinae</taxon>
        <taxon>Pseudoatta</taxon>
    </lineage>
</organism>
<dbReference type="InterPro" id="IPR001810">
    <property type="entry name" value="F-box_dom"/>
</dbReference>
<feature type="domain" description="F-box" evidence="2">
    <location>
        <begin position="111"/>
        <end position="157"/>
    </location>
</feature>
<evidence type="ECO:0000256" key="1">
    <source>
        <dbReference type="SAM" id="MobiDB-lite"/>
    </source>
</evidence>
<sequence length="601" mass="69468">MQLCTSFCKERIAEFRSNFPDVALSSMRNRTEYLIKYSIAPPPSRDYYGLKIFEDEVILYLWKISHGPHKAPIVYRVKLNKFDQEKSLQNEIRYGFGKYLLKHVKNIAEGNRNLLTLPNSVIGKISKYLKFTDILKLSSLSHIAYEVFNTDLVWQILYTRDKKANISLKGKEKIIIYDWKQLYKDNEMQASIKNQTLKIINKNIINHQISSLTIDHAKTNKLLMKSISDAPKSTSNKTSTTKKCSNSSVMALVTIPLSISDTRFRTYTNKDEKPCLQKKDIKNTSSKFNINEKNVKKDLITSKMTTKQEIKSVSKHNKIPDKQINKIIKSNNEKCSNKINNINTKPTTSTQKSKLKCKTQTASKTSVSKNIVGNLKSSPVSNQQNLHNKTQSQAKSKPKKKVTVTKSETFNIHEELFKNPFIVKHDKVDLDDLIEANLKKIRSPRSIFDYDFSCIEQSNRTKDILGIRNEIQNIDKSKQLKLIKNSVDTNNFSHKIIRDDEISQKLSEKSKIFNEASNESFDKKFLSREGDKPISLSEKYIKAREELRKSLEWNRSDLVSFQDRWDPDINFQNKSCICPRKVVNNNEKSPIPKRSLKTSFL</sequence>
<feature type="region of interest" description="Disordered" evidence="1">
    <location>
        <begin position="375"/>
        <end position="400"/>
    </location>
</feature>
<dbReference type="Proteomes" id="UP000668214">
    <property type="component" value="Unassembled WGS sequence"/>
</dbReference>
<feature type="non-terminal residue" evidence="3">
    <location>
        <position position="1"/>
    </location>
</feature>
<comment type="caution">
    <text evidence="3">The sequence shown here is derived from an EMBL/GenBank/DDBJ whole genome shotgun (WGS) entry which is preliminary data.</text>
</comment>
<feature type="compositionally biased region" description="Polar residues" evidence="1">
    <location>
        <begin position="375"/>
        <end position="388"/>
    </location>
</feature>
<name>A0A836FMZ6_9HYME</name>
<accession>A0A836FMZ6</accession>
<keyword evidence="4" id="KW-1185">Reference proteome</keyword>
<reference evidence="3" key="1">
    <citation type="submission" date="2020-02" db="EMBL/GenBank/DDBJ databases">
        <title>Relaxed selection underlies rapid genomic changes in the transitions from sociality to social parasitism in ants.</title>
        <authorList>
            <person name="Bi X."/>
        </authorList>
    </citation>
    <scope>NUCLEOTIDE SEQUENCE</scope>
    <source>
        <strain evidence="3">BGI-DK2014c</strain>
        <tissue evidence="3">Whole body</tissue>
    </source>
</reference>
<dbReference type="Gene3D" id="1.20.1280.50">
    <property type="match status" value="1"/>
</dbReference>
<dbReference type="AlphaFoldDB" id="A0A836FMZ6"/>
<gene>
    <name evidence="3" type="primary">Fbxo36</name>
    <name evidence="3" type="ORF">G6Z78_0010295</name>
</gene>
<dbReference type="InterPro" id="IPR036047">
    <property type="entry name" value="F-box-like_dom_sf"/>
</dbReference>
<proteinExistence type="predicted"/>
<feature type="non-terminal residue" evidence="3">
    <location>
        <position position="601"/>
    </location>
</feature>
<protein>
    <submittedName>
        <fullName evidence="3">FBX36 protein</fullName>
    </submittedName>
</protein>
<dbReference type="EMBL" id="JAANIA010000992">
    <property type="protein sequence ID" value="KAG5322511.1"/>
    <property type="molecule type" value="Genomic_DNA"/>
</dbReference>
<dbReference type="SUPFAM" id="SSF81383">
    <property type="entry name" value="F-box domain"/>
    <property type="match status" value="1"/>
</dbReference>
<evidence type="ECO:0000313" key="4">
    <source>
        <dbReference type="Proteomes" id="UP000668214"/>
    </source>
</evidence>